<dbReference type="InterPro" id="IPR025841">
    <property type="entry name" value="CP_ATPgrasp_2"/>
</dbReference>
<protein>
    <submittedName>
        <fullName evidence="3">Uncharacterized protein</fullName>
    </submittedName>
</protein>
<dbReference type="EMBL" id="SMRS01000005">
    <property type="protein sequence ID" value="KAA0874613.1"/>
    <property type="molecule type" value="Genomic_DNA"/>
</dbReference>
<evidence type="ECO:0000259" key="1">
    <source>
        <dbReference type="Pfam" id="PF04168"/>
    </source>
</evidence>
<organism evidence="3 4">
    <name type="scientific">Nitrincola tapanii</name>
    <dbReference type="NCBI Taxonomy" id="1708751"/>
    <lineage>
        <taxon>Bacteria</taxon>
        <taxon>Pseudomonadati</taxon>
        <taxon>Pseudomonadota</taxon>
        <taxon>Gammaproteobacteria</taxon>
        <taxon>Oceanospirillales</taxon>
        <taxon>Oceanospirillaceae</taxon>
        <taxon>Nitrincola</taxon>
    </lineage>
</organism>
<dbReference type="Gene3D" id="3.40.50.11290">
    <property type="match status" value="1"/>
</dbReference>
<dbReference type="Pfam" id="PF04168">
    <property type="entry name" value="Alpha-E"/>
    <property type="match status" value="1"/>
</dbReference>
<dbReference type="PANTHER" id="PTHR34595">
    <property type="entry name" value="BLR5612 PROTEIN"/>
    <property type="match status" value="1"/>
</dbReference>
<keyword evidence="4" id="KW-1185">Reference proteome</keyword>
<dbReference type="Proteomes" id="UP000325302">
    <property type="component" value="Unassembled WGS sequence"/>
</dbReference>
<dbReference type="InterPro" id="IPR007296">
    <property type="entry name" value="DUF403"/>
</dbReference>
<feature type="domain" description="Circularly permuted ATP-grasp type 2" evidence="2">
    <location>
        <begin position="120"/>
        <end position="504"/>
    </location>
</feature>
<reference evidence="3 4" key="1">
    <citation type="submission" date="2019-03" db="EMBL/GenBank/DDBJ databases">
        <title>Nitrincola sp. nov. isolated from an Indian soda lake.</title>
        <authorList>
            <person name="Joshi A."/>
            <person name="Thite S.V."/>
            <person name="Joseph N."/>
            <person name="Dhotre D."/>
            <person name="Moorthy M."/>
            <person name="Shouche Y.S."/>
        </authorList>
    </citation>
    <scope>NUCLEOTIDE SEQUENCE [LARGE SCALE GENOMIC DNA]</scope>
    <source>
        <strain evidence="3 4">MEB193</strain>
    </source>
</reference>
<dbReference type="PANTHER" id="PTHR34595:SF2">
    <property type="entry name" value="BLR2978 PROTEIN"/>
    <property type="match status" value="1"/>
</dbReference>
<comment type="caution">
    <text evidence="3">The sequence shown here is derived from an EMBL/GenBank/DDBJ whole genome shotgun (WGS) entry which is preliminary data.</text>
</comment>
<dbReference type="InterPro" id="IPR051680">
    <property type="entry name" value="ATP-dep_Glu-Cys_Ligase-2"/>
</dbReference>
<dbReference type="AlphaFoldDB" id="A0A5A9W233"/>
<feature type="domain" description="DUF403" evidence="1">
    <location>
        <begin position="550"/>
        <end position="875"/>
    </location>
</feature>
<accession>A0A5A9W233</accession>
<name>A0A5A9W233_9GAMM</name>
<evidence type="ECO:0000313" key="3">
    <source>
        <dbReference type="EMBL" id="KAA0874613.1"/>
    </source>
</evidence>
<evidence type="ECO:0000313" key="4">
    <source>
        <dbReference type="Proteomes" id="UP000325302"/>
    </source>
</evidence>
<dbReference type="SUPFAM" id="SSF56059">
    <property type="entry name" value="Glutathione synthetase ATP-binding domain-like"/>
    <property type="match status" value="1"/>
</dbReference>
<gene>
    <name evidence="3" type="ORF">E1H14_07230</name>
</gene>
<sequence length="891" mass="101195">MYFVDPALLTPSWGCEQQSSVNTMFDPNLLSTDMQQWLLNYTEKLRAHSAQPSHDELFGKDLRLRAQWQPVLEELSQLGPDALQLRCDEAQNLLHENGVTFNTYEDDPGQMRAWQLDCLPFVISTEEWENLEKGLIQRSRLLEALVEDLYDQRQVLTQGLLPAELVFTHPSFLFPAADSTPPAERPMVIFHGIDLVRTAKGDWQVMGDWTQSPSGTGYALENRITLARALPNLYREAPLKRLAGFLQAQHRCLASLASAHREQPNIVLLSPGPGSPGYFEHAWLANYMNFSLVEGADLVVRDGQVSMRTLGGLKQVDVIVRQINDPWCDPLELRGDSLLGVPGLMQAARNGEVEIANALGSGILEHPALAAFLPQLCEFLLGETLQLPGRATLWCGKTEALETLRSQPDAWILRNVRQPGLVRPETLSDQEAQDYWQAVEAQPYLYVAQARVEAATTPVFNRRTGEFDAETVNLRFFSLVEPDDLRKAAHERQYRIMPGGLAWVGEPGTALMASQIVKDIWVMAPVPQPHISLLRQAHGPIVVTRDGNDLPCRVADSLFWMGRYGERLDIRSRLLRETFARLLQEDQTETEARLIPDLFTALELGLPSAEQMEQVHTEPSGRRHKQEYILLRNQLLELFDEHQTDGMPWLFSHFLRNCRAVRDHLGDDAWRTVNTLRQIFNDMPRTQGAVGAQRHLENVVTDLAAFFGLCNETMPHHYGWRFLDLGRFIERTLCTLELLKLALLTAQRPGIPLWEVVLATTDNFTVYRRRYRSQLHPLAILDLLLFDETNPRSVGYMLKRLGRQIERLPHPDATPYRNQETRLVIQATSALHLVDINQLTDLERSEEARNALSQLIDQILDPLSELSNAISHSHFSHVEAPRQLVTMQNHV</sequence>
<evidence type="ECO:0000259" key="2">
    <source>
        <dbReference type="Pfam" id="PF14403"/>
    </source>
</evidence>
<dbReference type="Pfam" id="PF14403">
    <property type="entry name" value="CP_ATPgrasp_2"/>
    <property type="match status" value="1"/>
</dbReference>
<proteinExistence type="predicted"/>
<dbReference type="OrthoDB" id="9804079at2"/>